<keyword evidence="2" id="KW-1185">Reference proteome</keyword>
<gene>
    <name evidence="1" type="ORF">KBO27_17660</name>
</gene>
<proteinExistence type="predicted"/>
<name>A0ABS5DHL3_9PSEU</name>
<reference evidence="1 2" key="1">
    <citation type="submission" date="2021-04" db="EMBL/GenBank/DDBJ databases">
        <title>Whole-genome sequencing of Saccharopolyspora endophytica KCTC 19397.</title>
        <authorList>
            <person name="Ay H."/>
            <person name="Saygin H."/>
            <person name="Sahin N."/>
        </authorList>
    </citation>
    <scope>NUCLEOTIDE SEQUENCE [LARGE SCALE GENOMIC DNA]</scope>
    <source>
        <strain evidence="1 2">KCTC 19397</strain>
    </source>
</reference>
<organism evidence="1 2">
    <name type="scientific">Saccharopolyspora endophytica</name>
    <dbReference type="NCBI Taxonomy" id="543886"/>
    <lineage>
        <taxon>Bacteria</taxon>
        <taxon>Bacillati</taxon>
        <taxon>Actinomycetota</taxon>
        <taxon>Actinomycetes</taxon>
        <taxon>Pseudonocardiales</taxon>
        <taxon>Pseudonocardiaceae</taxon>
        <taxon>Saccharopolyspora</taxon>
    </lineage>
</organism>
<dbReference type="RefSeq" id="WP_210971086.1">
    <property type="nucleotide sequence ID" value="NZ_JAGPXE010000007.1"/>
</dbReference>
<evidence type="ECO:0000313" key="2">
    <source>
        <dbReference type="Proteomes" id="UP000674084"/>
    </source>
</evidence>
<evidence type="ECO:0000313" key="1">
    <source>
        <dbReference type="EMBL" id="MBQ0925783.1"/>
    </source>
</evidence>
<protein>
    <submittedName>
        <fullName evidence="1">Uncharacterized protein</fullName>
    </submittedName>
</protein>
<sequence>MDTAAEVVVAVPAGDDAGARTADLYDWQAAMATADGLRLFADALDGDGHLPADADGRIICEHHEDWTVLNAPDAELVSAKHREPSSGAWTTIKQLVDKGGLAHLFGRWLALDEKPNVRLVTCAALAPGDPRKLAKVTALLRDQATGCELDAPTVTLVNEVAMGFAKELLLYRDGLPKEWQAPAEATAKTCVVSDAHGQKVCSFLAVLFIDDRRPHREVTEHAAPSMYMQPILDKLDRRDVPASAVWEAVLQLFRVRMRAQGPVPDGALPLVLVTSSSSGGATSAFEVRRALLPRTIDVHDIAIAIRTALANPLGYMPLAVPAQLSKLSIKMARGGCADTSISRAERLRSDFKRYWRERGDGVPGSAADRYAMERTFLRVADEATSEVRTATGTWGSPFWIALASHLDRLRETGSLDGLDNELALGGICELAARCEVWFSPRFDVKGEIARLRAERTAKP</sequence>
<dbReference type="Proteomes" id="UP000674084">
    <property type="component" value="Unassembled WGS sequence"/>
</dbReference>
<comment type="caution">
    <text evidence="1">The sequence shown here is derived from an EMBL/GenBank/DDBJ whole genome shotgun (WGS) entry which is preliminary data.</text>
</comment>
<dbReference type="EMBL" id="JAGPXE010000007">
    <property type="protein sequence ID" value="MBQ0925783.1"/>
    <property type="molecule type" value="Genomic_DNA"/>
</dbReference>
<accession>A0ABS5DHL3</accession>